<accession>A0AAV6GQ04</accession>
<dbReference type="PANTHER" id="PTHR31940:SF2">
    <property type="entry name" value="SMALL KINETOCHORE-ASSOCIATED PROTEIN"/>
    <property type="match status" value="1"/>
</dbReference>
<dbReference type="GO" id="GO:0000776">
    <property type="term" value="C:kinetochore"/>
    <property type="evidence" value="ECO:0007669"/>
    <property type="project" value="InterPro"/>
</dbReference>
<dbReference type="InterPro" id="IPR033373">
    <property type="entry name" value="SKAP"/>
</dbReference>
<organism evidence="2 3">
    <name type="scientific">Alosa alosa</name>
    <name type="common">allis shad</name>
    <dbReference type="NCBI Taxonomy" id="278164"/>
    <lineage>
        <taxon>Eukaryota</taxon>
        <taxon>Metazoa</taxon>
        <taxon>Chordata</taxon>
        <taxon>Craniata</taxon>
        <taxon>Vertebrata</taxon>
        <taxon>Euteleostomi</taxon>
        <taxon>Actinopterygii</taxon>
        <taxon>Neopterygii</taxon>
        <taxon>Teleostei</taxon>
        <taxon>Clupei</taxon>
        <taxon>Clupeiformes</taxon>
        <taxon>Clupeoidei</taxon>
        <taxon>Clupeidae</taxon>
        <taxon>Alosa</taxon>
    </lineage>
</organism>
<dbReference type="GO" id="GO:0000070">
    <property type="term" value="P:mitotic sister chromatid segregation"/>
    <property type="evidence" value="ECO:0007669"/>
    <property type="project" value="TreeGrafter"/>
</dbReference>
<dbReference type="GO" id="GO:0072686">
    <property type="term" value="C:mitotic spindle"/>
    <property type="evidence" value="ECO:0007669"/>
    <property type="project" value="TreeGrafter"/>
</dbReference>
<proteinExistence type="predicted"/>
<comment type="caution">
    <text evidence="2">The sequence shown here is derived from an EMBL/GenBank/DDBJ whole genome shotgun (WGS) entry which is preliminary data.</text>
</comment>
<gene>
    <name evidence="2" type="ORF">AALO_G00115700</name>
</gene>
<feature type="coiled-coil region" evidence="1">
    <location>
        <begin position="85"/>
        <end position="227"/>
    </location>
</feature>
<keyword evidence="3" id="KW-1185">Reference proteome</keyword>
<dbReference type="PANTHER" id="PTHR31940">
    <property type="entry name" value="SMALL KINETOCHORE-ASSOCIATED PROTEIN"/>
    <property type="match status" value="1"/>
</dbReference>
<dbReference type="GO" id="GO:0035371">
    <property type="term" value="C:microtubule plus-end"/>
    <property type="evidence" value="ECO:0007669"/>
    <property type="project" value="TreeGrafter"/>
</dbReference>
<name>A0AAV6GQ04_9TELE</name>
<dbReference type="GO" id="GO:0034451">
    <property type="term" value="C:centriolar satellite"/>
    <property type="evidence" value="ECO:0007669"/>
    <property type="project" value="TreeGrafter"/>
</dbReference>
<dbReference type="AlphaFoldDB" id="A0AAV6GQ04"/>
<dbReference type="Proteomes" id="UP000823561">
    <property type="component" value="Chromosome 8"/>
</dbReference>
<dbReference type="GO" id="GO:0007051">
    <property type="term" value="P:spindle organization"/>
    <property type="evidence" value="ECO:0007669"/>
    <property type="project" value="InterPro"/>
</dbReference>
<dbReference type="GO" id="GO:0051988">
    <property type="term" value="P:regulation of attachment of spindle microtubules to kinetochore"/>
    <property type="evidence" value="ECO:0007669"/>
    <property type="project" value="InterPro"/>
</dbReference>
<evidence type="ECO:0000256" key="1">
    <source>
        <dbReference type="SAM" id="Coils"/>
    </source>
</evidence>
<dbReference type="EMBL" id="JADWDJ010000008">
    <property type="protein sequence ID" value="KAG5277278.1"/>
    <property type="molecule type" value="Genomic_DNA"/>
</dbReference>
<reference evidence="2" key="1">
    <citation type="submission" date="2020-10" db="EMBL/GenBank/DDBJ databases">
        <title>Chromosome-scale genome assembly of the Allis shad, Alosa alosa.</title>
        <authorList>
            <person name="Margot Z."/>
            <person name="Christophe K."/>
            <person name="Cabau C."/>
            <person name="Louis A."/>
            <person name="Berthelot C."/>
            <person name="Parey E."/>
            <person name="Roest Crollius H."/>
            <person name="Montfort J."/>
            <person name="Robinson-Rechavi M."/>
            <person name="Bucao C."/>
            <person name="Bouchez O."/>
            <person name="Gislard M."/>
            <person name="Lluch J."/>
            <person name="Milhes M."/>
            <person name="Lampietro C."/>
            <person name="Lopez Roques C."/>
            <person name="Donnadieu C."/>
            <person name="Braasch I."/>
            <person name="Desvignes T."/>
            <person name="Postlethwait J."/>
            <person name="Bobe J."/>
            <person name="Guiguen Y."/>
        </authorList>
    </citation>
    <scope>NUCLEOTIDE SEQUENCE</scope>
    <source>
        <strain evidence="2">M-15738</strain>
        <tissue evidence="2">Blood</tissue>
    </source>
</reference>
<evidence type="ECO:0000313" key="3">
    <source>
        <dbReference type="Proteomes" id="UP000823561"/>
    </source>
</evidence>
<protein>
    <submittedName>
        <fullName evidence="2">Uncharacterized protein</fullName>
    </submittedName>
</protein>
<evidence type="ECO:0000313" key="2">
    <source>
        <dbReference type="EMBL" id="KAG5277278.1"/>
    </source>
</evidence>
<sequence>MIGVEGYFRGIYLILLNSSTVPILTMKKATTVKESAPAHHVNSDAKAAVLKPVCDNVGSRKNANTRTLKVPSTRYGVQNELKEHNQLLISTNEELQKHVVEMENKVTLLEQQCGNLKGENSEMQKRLRDCHTLLVTANMDPVLGERIHEASTENEEQRKEVMNISQNLLNELGKFDTMASDHRGQLEEIQNVMRHLKEARDKLREEMGTVKLEVEEMERDLEEAERLLLE</sequence>
<keyword evidence="1" id="KW-0175">Coiled coil</keyword>